<feature type="compositionally biased region" description="Polar residues" evidence="1">
    <location>
        <begin position="241"/>
        <end position="282"/>
    </location>
</feature>
<keyword evidence="2" id="KW-1133">Transmembrane helix</keyword>
<evidence type="ECO:0000256" key="2">
    <source>
        <dbReference type="SAM" id="Phobius"/>
    </source>
</evidence>
<reference evidence="3" key="2">
    <citation type="submission" date="2025-08" db="UniProtKB">
        <authorList>
            <consortium name="Ensembl"/>
        </authorList>
    </citation>
    <scope>IDENTIFICATION</scope>
</reference>
<feature type="compositionally biased region" description="Basic and acidic residues" evidence="1">
    <location>
        <begin position="63"/>
        <end position="91"/>
    </location>
</feature>
<feature type="compositionally biased region" description="Basic and acidic residues" evidence="1">
    <location>
        <begin position="192"/>
        <end position="209"/>
    </location>
</feature>
<evidence type="ECO:0000256" key="1">
    <source>
        <dbReference type="SAM" id="MobiDB-lite"/>
    </source>
</evidence>
<evidence type="ECO:0008006" key="5">
    <source>
        <dbReference type="Google" id="ProtNLM"/>
    </source>
</evidence>
<feature type="compositionally biased region" description="Basic and acidic residues" evidence="1">
    <location>
        <begin position="115"/>
        <end position="127"/>
    </location>
</feature>
<proteinExistence type="predicted"/>
<keyword evidence="2" id="KW-0472">Membrane</keyword>
<dbReference type="InParanoid" id="A0A803TLV8"/>
<feature type="compositionally biased region" description="Polar residues" evidence="1">
    <location>
        <begin position="16"/>
        <end position="30"/>
    </location>
</feature>
<dbReference type="PANTHER" id="PTHR23211">
    <property type="entry name" value="TRANS-GOLGI NETWORK INTEGRAL MEMBRANE PROTEIN TGN38"/>
    <property type="match status" value="1"/>
</dbReference>
<organism evidence="3 4">
    <name type="scientific">Anolis carolinensis</name>
    <name type="common">Green anole</name>
    <name type="synonym">American chameleon</name>
    <dbReference type="NCBI Taxonomy" id="28377"/>
    <lineage>
        <taxon>Eukaryota</taxon>
        <taxon>Metazoa</taxon>
        <taxon>Chordata</taxon>
        <taxon>Craniata</taxon>
        <taxon>Vertebrata</taxon>
        <taxon>Euteleostomi</taxon>
        <taxon>Lepidosauria</taxon>
        <taxon>Squamata</taxon>
        <taxon>Bifurcata</taxon>
        <taxon>Unidentata</taxon>
        <taxon>Episquamata</taxon>
        <taxon>Toxicofera</taxon>
        <taxon>Iguania</taxon>
        <taxon>Dactyloidae</taxon>
        <taxon>Anolis</taxon>
    </lineage>
</organism>
<feature type="transmembrane region" description="Helical" evidence="2">
    <location>
        <begin position="340"/>
        <end position="358"/>
    </location>
</feature>
<feature type="region of interest" description="Disordered" evidence="1">
    <location>
        <begin position="16"/>
        <end position="335"/>
    </location>
</feature>
<evidence type="ECO:0000313" key="4">
    <source>
        <dbReference type="Proteomes" id="UP000001646"/>
    </source>
</evidence>
<sequence>ILNFCIAVFISHDGSSTLIKPSESRTSPSEEISLGSPPKTDETEAKEGQKTNKLKNVEQNPELSRHQESGILQDKADSQISDEKPDPKKLEPLPPAADSNQIHTSELDSAALKPHLNEAEKGEDLPLKPESPPDVQVSNSLSKKSDLEEVKETPKKPLSDAPVSDSTSKQLDPKVKETPKSLPPAVTVADSTSKKSDSKEFKEHPKDVPSDVSVSNTLPKKTDLKGVKETQNVPLSDGNKADQNGILTKLNSPQPAETVSGSPEKSVQNGKLPTTVENNLSDISVPKDEDDEDDGMEEDELMGDGKVGEEIAGASPSEKEEAKSSPAGPAPKNESENSHFFAYLVTTAIVVAALYIAYHNKRKIIAFALEGKKSKVIRRPKSSDYQRLDQKI</sequence>
<protein>
    <recommendedName>
        <fullName evidence="5">Trans-golgi network protein 2</fullName>
    </recommendedName>
</protein>
<dbReference type="Pfam" id="PF17818">
    <property type="entry name" value="KCT2"/>
    <property type="match status" value="1"/>
</dbReference>
<dbReference type="Ensembl" id="ENSACAT00000041035.1">
    <property type="protein sequence ID" value="ENSACAP00000036198.1"/>
    <property type="gene ID" value="ENSACAG00000043703.1"/>
</dbReference>
<keyword evidence="4" id="KW-1185">Reference proteome</keyword>
<feature type="compositionally biased region" description="Basic and acidic residues" evidence="1">
    <location>
        <begin position="143"/>
        <end position="158"/>
    </location>
</feature>
<name>A0A803TLV8_ANOCA</name>
<reference evidence="3" key="3">
    <citation type="submission" date="2025-09" db="UniProtKB">
        <authorList>
            <consortium name="Ensembl"/>
        </authorList>
    </citation>
    <scope>IDENTIFICATION</scope>
</reference>
<feature type="compositionally biased region" description="Basic and acidic residues" evidence="1">
    <location>
        <begin position="39"/>
        <end position="50"/>
    </location>
</feature>
<feature type="compositionally biased region" description="Acidic residues" evidence="1">
    <location>
        <begin position="288"/>
        <end position="302"/>
    </location>
</feature>
<accession>A0A803TLV8</accession>
<dbReference type="PANTHER" id="PTHR23211:SF0">
    <property type="entry name" value="TRANS-GOLGI NETWORK INTEGRAL MEMBRANE PROTEIN 2"/>
    <property type="match status" value="1"/>
</dbReference>
<reference evidence="3" key="1">
    <citation type="submission" date="2009-12" db="EMBL/GenBank/DDBJ databases">
        <title>The Genome Sequence of Anolis carolinensis (Green Anole Lizard).</title>
        <authorList>
            <consortium name="The Genome Sequencing Platform"/>
            <person name="Di Palma F."/>
            <person name="Alfoldi J."/>
            <person name="Heiman D."/>
            <person name="Young S."/>
            <person name="Grabherr M."/>
            <person name="Johnson J."/>
            <person name="Lander E.S."/>
            <person name="Lindblad-Toh K."/>
        </authorList>
    </citation>
    <scope>NUCLEOTIDE SEQUENCE [LARGE SCALE GENOMIC DNA]</scope>
    <source>
        <strain evidence="3">JBL SC #1</strain>
    </source>
</reference>
<dbReference type="Proteomes" id="UP000001646">
    <property type="component" value="Unplaced"/>
</dbReference>
<dbReference type="AlphaFoldDB" id="A0A803TLV8"/>
<keyword evidence="2" id="KW-0812">Transmembrane</keyword>
<dbReference type="GeneTree" id="ENSGT00530000064712"/>
<evidence type="ECO:0000313" key="3">
    <source>
        <dbReference type="Ensembl" id="ENSACAP00000036198.1"/>
    </source>
</evidence>